<proteinExistence type="predicted"/>
<dbReference type="Proteomes" id="UP000824120">
    <property type="component" value="Chromosome 4"/>
</dbReference>
<keyword evidence="3" id="KW-1185">Reference proteome</keyword>
<comment type="caution">
    <text evidence="2">The sequence shown here is derived from an EMBL/GenBank/DDBJ whole genome shotgun (WGS) entry which is preliminary data.</text>
</comment>
<name>A0A9J5ZCW2_SOLCO</name>
<organism evidence="2 3">
    <name type="scientific">Solanum commersonii</name>
    <name type="common">Commerson's wild potato</name>
    <name type="synonym">Commerson's nightshade</name>
    <dbReference type="NCBI Taxonomy" id="4109"/>
    <lineage>
        <taxon>Eukaryota</taxon>
        <taxon>Viridiplantae</taxon>
        <taxon>Streptophyta</taxon>
        <taxon>Embryophyta</taxon>
        <taxon>Tracheophyta</taxon>
        <taxon>Spermatophyta</taxon>
        <taxon>Magnoliopsida</taxon>
        <taxon>eudicotyledons</taxon>
        <taxon>Gunneridae</taxon>
        <taxon>Pentapetalae</taxon>
        <taxon>asterids</taxon>
        <taxon>lamiids</taxon>
        <taxon>Solanales</taxon>
        <taxon>Solanaceae</taxon>
        <taxon>Solanoideae</taxon>
        <taxon>Solaneae</taxon>
        <taxon>Solanum</taxon>
    </lineage>
</organism>
<accession>A0A9J5ZCW2</accession>
<feature type="region of interest" description="Disordered" evidence="1">
    <location>
        <begin position="23"/>
        <end position="42"/>
    </location>
</feature>
<sequence>QHDYKNAELSRSEDLKIPELQGDVGKHLKTPNDLLHAATGSTSATREEKIRYVNTNMNKIFEKLFLSKNQKDPLFIPPRLNTYKESLGQNKKTYNHITRAYIENIYKIQTFLNQNSRSKNTNNPMKIISHKIYKDITTPAEILYDKIKPIIQVIKIELTREMIIPEKIERQDEIQNIEILEFYARKRIIRITTILNELTTNYLNGNSV</sequence>
<evidence type="ECO:0000313" key="2">
    <source>
        <dbReference type="EMBL" id="KAG5610490.1"/>
    </source>
</evidence>
<protein>
    <submittedName>
        <fullName evidence="2">Uncharacterized protein</fullName>
    </submittedName>
</protein>
<gene>
    <name evidence="2" type="ORF">H5410_021771</name>
</gene>
<feature type="non-terminal residue" evidence="2">
    <location>
        <position position="1"/>
    </location>
</feature>
<evidence type="ECO:0000313" key="3">
    <source>
        <dbReference type="Proteomes" id="UP000824120"/>
    </source>
</evidence>
<dbReference type="AlphaFoldDB" id="A0A9J5ZCW2"/>
<dbReference type="EMBL" id="JACXVP010000004">
    <property type="protein sequence ID" value="KAG5610490.1"/>
    <property type="molecule type" value="Genomic_DNA"/>
</dbReference>
<reference evidence="2 3" key="1">
    <citation type="submission" date="2020-09" db="EMBL/GenBank/DDBJ databases">
        <title>De no assembly of potato wild relative species, Solanum commersonii.</title>
        <authorList>
            <person name="Cho K."/>
        </authorList>
    </citation>
    <scope>NUCLEOTIDE SEQUENCE [LARGE SCALE GENOMIC DNA]</scope>
    <source>
        <strain evidence="2">LZ3.2</strain>
        <tissue evidence="2">Leaf</tissue>
    </source>
</reference>
<evidence type="ECO:0000256" key="1">
    <source>
        <dbReference type="SAM" id="MobiDB-lite"/>
    </source>
</evidence>